<protein>
    <recommendedName>
        <fullName evidence="3">HTH deoR-type domain-containing protein</fullName>
    </recommendedName>
</protein>
<evidence type="ECO:0000256" key="1">
    <source>
        <dbReference type="ARBA" id="ARBA00023015"/>
    </source>
</evidence>
<dbReference type="EMBL" id="MHQZ01000004">
    <property type="protein sequence ID" value="OHA14794.1"/>
    <property type="molecule type" value="Genomic_DNA"/>
</dbReference>
<evidence type="ECO:0000256" key="2">
    <source>
        <dbReference type="ARBA" id="ARBA00023163"/>
    </source>
</evidence>
<gene>
    <name evidence="4" type="ORF">A2909_01880</name>
</gene>
<evidence type="ECO:0000313" key="5">
    <source>
        <dbReference type="Proteomes" id="UP000178302"/>
    </source>
</evidence>
<dbReference type="Proteomes" id="UP000178302">
    <property type="component" value="Unassembled WGS sequence"/>
</dbReference>
<name>A0A1G2LTF4_9BACT</name>
<evidence type="ECO:0000259" key="3">
    <source>
        <dbReference type="Pfam" id="PF08220"/>
    </source>
</evidence>
<keyword evidence="2" id="KW-0804">Transcription</keyword>
<dbReference type="InterPro" id="IPR036390">
    <property type="entry name" value="WH_DNA-bd_sf"/>
</dbReference>
<comment type="caution">
    <text evidence="4">The sequence shown here is derived from an EMBL/GenBank/DDBJ whole genome shotgun (WGS) entry which is preliminary data.</text>
</comment>
<evidence type="ECO:0000313" key="4">
    <source>
        <dbReference type="EMBL" id="OHA14794.1"/>
    </source>
</evidence>
<feature type="domain" description="HTH deoR-type" evidence="3">
    <location>
        <begin position="204"/>
        <end position="251"/>
    </location>
</feature>
<dbReference type="Pfam" id="PF08220">
    <property type="entry name" value="HTH_DeoR"/>
    <property type="match status" value="1"/>
</dbReference>
<keyword evidence="1" id="KW-0805">Transcription regulation</keyword>
<proteinExistence type="predicted"/>
<accession>A0A1G2LTF4</accession>
<dbReference type="AlphaFoldDB" id="A0A1G2LTF4"/>
<dbReference type="InterPro" id="IPR036388">
    <property type="entry name" value="WH-like_DNA-bd_sf"/>
</dbReference>
<sequence length="267" mass="31156">MGNTESANTNNKEDENASAEEFFMRDVCERSRKITEALYRITDLFPEDEPLKWILRDKAMEIFNLTIFTKNDSFHQRVSYIEKISSEIYRIVQFLEVGQATSFISSLNFEVIKREYLTLKDFIYSKKDEALLQKKMPLLEESSKGHPDIGQDYIGHEDNNQMSDRKQTFDAVNNTAKINKEKIFQKNNIKNNILDNSNDLTDLRKNKIVGFIKSKKDLSVNIGELINIFSGVSGKTIQRDLKKLVNRGILKEQGEKRWRKYRLVTSH</sequence>
<dbReference type="Gene3D" id="1.10.10.10">
    <property type="entry name" value="Winged helix-like DNA-binding domain superfamily/Winged helix DNA-binding domain"/>
    <property type="match status" value="1"/>
</dbReference>
<dbReference type="InterPro" id="IPR001034">
    <property type="entry name" value="DeoR_HTH"/>
</dbReference>
<organism evidence="4 5">
    <name type="scientific">Candidatus Tagabacteria bacterium RIFCSPLOWO2_01_FULL_39_11</name>
    <dbReference type="NCBI Taxonomy" id="1802295"/>
    <lineage>
        <taxon>Bacteria</taxon>
        <taxon>Candidatus Tagaibacteriota</taxon>
    </lineage>
</organism>
<dbReference type="SUPFAM" id="SSF46785">
    <property type="entry name" value="Winged helix' DNA-binding domain"/>
    <property type="match status" value="1"/>
</dbReference>
<reference evidence="4 5" key="1">
    <citation type="journal article" date="2016" name="Nat. Commun.">
        <title>Thousands of microbial genomes shed light on interconnected biogeochemical processes in an aquifer system.</title>
        <authorList>
            <person name="Anantharaman K."/>
            <person name="Brown C.T."/>
            <person name="Hug L.A."/>
            <person name="Sharon I."/>
            <person name="Castelle C.J."/>
            <person name="Probst A.J."/>
            <person name="Thomas B.C."/>
            <person name="Singh A."/>
            <person name="Wilkins M.J."/>
            <person name="Karaoz U."/>
            <person name="Brodie E.L."/>
            <person name="Williams K.H."/>
            <person name="Hubbard S.S."/>
            <person name="Banfield J.F."/>
        </authorList>
    </citation>
    <scope>NUCLEOTIDE SEQUENCE [LARGE SCALE GENOMIC DNA]</scope>
</reference>
<dbReference type="GO" id="GO:0003700">
    <property type="term" value="F:DNA-binding transcription factor activity"/>
    <property type="evidence" value="ECO:0007669"/>
    <property type="project" value="InterPro"/>
</dbReference>